<dbReference type="Gramene" id="Bo6g030830.1">
    <property type="protein sequence ID" value="Bo6g030830.1"/>
    <property type="gene ID" value="Bo6g030830"/>
</dbReference>
<dbReference type="Gene3D" id="2.60.120.330">
    <property type="entry name" value="B-lactam Antibiotic, Isopenicillin N Synthase, Chain"/>
    <property type="match status" value="1"/>
</dbReference>
<reference evidence="6 7" key="1">
    <citation type="journal article" date="2014" name="Genome Biol.">
        <title>Transcriptome and methylome profiling reveals relics of genome dominance in the mesopolyploid Brassica oleracea.</title>
        <authorList>
            <person name="Parkin I.A."/>
            <person name="Koh C."/>
            <person name="Tang H."/>
            <person name="Robinson S.J."/>
            <person name="Kagale S."/>
            <person name="Clarke W.E."/>
            <person name="Town C.D."/>
            <person name="Nixon J."/>
            <person name="Krishnakumar V."/>
            <person name="Bidwell S.L."/>
            <person name="Denoeud F."/>
            <person name="Belcram H."/>
            <person name="Links M.G."/>
            <person name="Just J."/>
            <person name="Clarke C."/>
            <person name="Bender T."/>
            <person name="Huebert T."/>
            <person name="Mason A.S."/>
            <person name="Pires J.C."/>
            <person name="Barker G."/>
            <person name="Moore J."/>
            <person name="Walley P.G."/>
            <person name="Manoli S."/>
            <person name="Batley J."/>
            <person name="Edwards D."/>
            <person name="Nelson M.N."/>
            <person name="Wang X."/>
            <person name="Paterson A.H."/>
            <person name="King G."/>
            <person name="Bancroft I."/>
            <person name="Chalhoub B."/>
            <person name="Sharpe A.G."/>
        </authorList>
    </citation>
    <scope>NUCLEOTIDE SEQUENCE</scope>
    <source>
        <strain evidence="6 7">cv. TO1000</strain>
    </source>
</reference>
<feature type="region of interest" description="Disordered" evidence="3">
    <location>
        <begin position="346"/>
        <end position="365"/>
    </location>
</feature>
<dbReference type="eggNOG" id="KOG0143">
    <property type="taxonomic scope" value="Eukaryota"/>
</dbReference>
<organism evidence="6 7">
    <name type="scientific">Brassica oleracea var. oleracea</name>
    <dbReference type="NCBI Taxonomy" id="109376"/>
    <lineage>
        <taxon>Eukaryota</taxon>
        <taxon>Viridiplantae</taxon>
        <taxon>Streptophyta</taxon>
        <taxon>Embryophyta</taxon>
        <taxon>Tracheophyta</taxon>
        <taxon>Spermatophyta</taxon>
        <taxon>Magnoliopsida</taxon>
        <taxon>eudicotyledons</taxon>
        <taxon>Gunneridae</taxon>
        <taxon>Pentapetalae</taxon>
        <taxon>rosids</taxon>
        <taxon>malvids</taxon>
        <taxon>Brassicales</taxon>
        <taxon>Brassicaceae</taxon>
        <taxon>Brassiceae</taxon>
        <taxon>Brassica</taxon>
    </lineage>
</organism>
<evidence type="ECO:0000259" key="4">
    <source>
        <dbReference type="Pfam" id="PF03171"/>
    </source>
</evidence>
<evidence type="ECO:0000256" key="2">
    <source>
        <dbReference type="ARBA" id="ARBA00023004"/>
    </source>
</evidence>
<proteinExistence type="predicted"/>
<feature type="domain" description="Isopenicillin N synthase-like Fe(2+) 2OG dioxygenase" evidence="4">
    <location>
        <begin position="172"/>
        <end position="239"/>
    </location>
</feature>
<dbReference type="AlphaFoldDB" id="A0A0D3CQI5"/>
<protein>
    <recommendedName>
        <fullName evidence="8">Fe2OG dioxygenase domain-containing protein</fullName>
    </recommendedName>
</protein>
<evidence type="ECO:0000256" key="3">
    <source>
        <dbReference type="SAM" id="MobiDB-lite"/>
    </source>
</evidence>
<evidence type="ECO:0000313" key="6">
    <source>
        <dbReference type="EnsemblPlants" id="Bo6g030830.1"/>
    </source>
</evidence>
<dbReference type="HOGENOM" id="CLU_606347_0_0_1"/>
<evidence type="ECO:0000313" key="7">
    <source>
        <dbReference type="Proteomes" id="UP000032141"/>
    </source>
</evidence>
<dbReference type="InterPro" id="IPR027443">
    <property type="entry name" value="IPNS-like_sf"/>
</dbReference>
<feature type="compositionally biased region" description="Basic and acidic residues" evidence="3">
    <location>
        <begin position="350"/>
        <end position="365"/>
    </location>
</feature>
<sequence>MGSETPLLPLHLPVIDFSNQNLKPGEPQWDLTKADVQKALQDYGCFEASFDKVPIELRKSIFKALEELFDLPLKTKLRNVSKKPFHGYVGQYPMVPLYESMGIDDSDVVDKVEAFTEKLWPQGNNSFSATIHSFSKKLSELDITIRRMIMESFGLVKYIDEHLQSTNYLLRVMKYTGPDTEETKLGLNAHTDKNIVTILYQNHVEGLEVQTKDKNWIKVKPSEDSFIVMIGDSLHALLNADETEDELEPAEESMLELKPAEVIVDELDELSEISDTSLELNELSDTEDGAGLVKIFEADQRKLFSQFEAQQFCDNLVESVVKALKDVSKIQKKSTTTRASVAKPSLFINEKPKGKPENNLADQKDFSDSLPIFDEYDEETIESLIICEDECDLPSPKSDFMFDDEETNGLTCFEPEHPSSLVLFSQDFKEEPFDYSHQGLLLGTRRPMDDDL</sequence>
<keyword evidence="1" id="KW-0479">Metal-binding</keyword>
<name>A0A0D3CQI5_BRAOL</name>
<reference evidence="6" key="2">
    <citation type="submission" date="2015-03" db="UniProtKB">
        <authorList>
            <consortium name="EnsemblPlants"/>
        </authorList>
    </citation>
    <scope>IDENTIFICATION</scope>
</reference>
<evidence type="ECO:0008006" key="8">
    <source>
        <dbReference type="Google" id="ProtNLM"/>
    </source>
</evidence>
<dbReference type="Pfam" id="PF03171">
    <property type="entry name" value="2OG-FeII_Oxy"/>
    <property type="match status" value="1"/>
</dbReference>
<dbReference type="SUPFAM" id="SSF51197">
    <property type="entry name" value="Clavaminate synthase-like"/>
    <property type="match status" value="1"/>
</dbReference>
<keyword evidence="2" id="KW-0408">Iron</keyword>
<dbReference type="InterPro" id="IPR026992">
    <property type="entry name" value="DIOX_N"/>
</dbReference>
<keyword evidence="7" id="KW-1185">Reference proteome</keyword>
<dbReference type="EnsemblPlants" id="Bo6g030830.1">
    <property type="protein sequence ID" value="Bo6g030830.1"/>
    <property type="gene ID" value="Bo6g030830"/>
</dbReference>
<evidence type="ECO:0000256" key="1">
    <source>
        <dbReference type="ARBA" id="ARBA00022723"/>
    </source>
</evidence>
<dbReference type="GO" id="GO:0046872">
    <property type="term" value="F:metal ion binding"/>
    <property type="evidence" value="ECO:0007669"/>
    <property type="project" value="UniProtKB-KW"/>
</dbReference>
<accession>A0A0D3CQI5</accession>
<dbReference type="Pfam" id="PF14226">
    <property type="entry name" value="DIOX_N"/>
    <property type="match status" value="1"/>
</dbReference>
<dbReference type="STRING" id="109376.A0A0D3CQI5"/>
<dbReference type="InterPro" id="IPR050231">
    <property type="entry name" value="Iron_ascorbate_oxido_reductase"/>
</dbReference>
<evidence type="ECO:0000259" key="5">
    <source>
        <dbReference type="Pfam" id="PF14226"/>
    </source>
</evidence>
<dbReference type="Proteomes" id="UP000032141">
    <property type="component" value="Chromosome C6"/>
</dbReference>
<dbReference type="PANTHER" id="PTHR47990">
    <property type="entry name" value="2-OXOGLUTARATE (2OG) AND FE(II)-DEPENDENT OXYGENASE SUPERFAMILY PROTEIN-RELATED"/>
    <property type="match status" value="1"/>
</dbReference>
<feature type="domain" description="Non-haem dioxygenase N-terminal" evidence="5">
    <location>
        <begin position="12"/>
        <end position="90"/>
    </location>
</feature>
<dbReference type="InterPro" id="IPR044861">
    <property type="entry name" value="IPNS-like_FE2OG_OXY"/>
</dbReference>